<dbReference type="Pfam" id="PF03412">
    <property type="entry name" value="Peptidase_C39"/>
    <property type="match status" value="1"/>
</dbReference>
<evidence type="ECO:0000259" key="13">
    <source>
        <dbReference type="PROSITE" id="PS50990"/>
    </source>
</evidence>
<comment type="subcellular location">
    <subcellularLocation>
        <location evidence="1">Cell membrane</location>
        <topology evidence="1">Multi-pass membrane protein</topology>
    </subcellularLocation>
</comment>
<keyword evidence="6" id="KW-0547">Nucleotide-binding</keyword>
<dbReference type="PROSITE" id="PS50990">
    <property type="entry name" value="PEPTIDASE_C39"/>
    <property type="match status" value="1"/>
</dbReference>
<comment type="caution">
    <text evidence="14">The sequence shown here is derived from an EMBL/GenBank/DDBJ whole genome shotgun (WGS) entry which is preliminary data.</text>
</comment>
<keyword evidence="3" id="KW-0813">Transport</keyword>
<dbReference type="Gene3D" id="3.40.50.300">
    <property type="entry name" value="P-loop containing nucleotide triphosphate hydrolases"/>
    <property type="match status" value="1"/>
</dbReference>
<dbReference type="GO" id="GO:0140359">
    <property type="term" value="F:ABC-type transporter activity"/>
    <property type="evidence" value="ECO:0007669"/>
    <property type="project" value="InterPro"/>
</dbReference>
<evidence type="ECO:0000256" key="1">
    <source>
        <dbReference type="ARBA" id="ARBA00004651"/>
    </source>
</evidence>
<dbReference type="GO" id="GO:0008233">
    <property type="term" value="F:peptidase activity"/>
    <property type="evidence" value="ECO:0007669"/>
    <property type="project" value="InterPro"/>
</dbReference>
<feature type="domain" description="Peptidase C39" evidence="13">
    <location>
        <begin position="20"/>
        <end position="139"/>
    </location>
</feature>
<dbReference type="InterPro" id="IPR005074">
    <property type="entry name" value="Peptidase_C39"/>
</dbReference>
<evidence type="ECO:0000256" key="2">
    <source>
        <dbReference type="ARBA" id="ARBA00005417"/>
    </source>
</evidence>
<evidence type="ECO:0000256" key="5">
    <source>
        <dbReference type="ARBA" id="ARBA00022692"/>
    </source>
</evidence>
<dbReference type="InterPro" id="IPR036640">
    <property type="entry name" value="ABC1_TM_sf"/>
</dbReference>
<dbReference type="InterPro" id="IPR039421">
    <property type="entry name" value="Type_1_exporter"/>
</dbReference>
<dbReference type="Pfam" id="PF00005">
    <property type="entry name" value="ABC_tran"/>
    <property type="match status" value="1"/>
</dbReference>
<dbReference type="SUPFAM" id="SSF90123">
    <property type="entry name" value="ABC transporter transmembrane region"/>
    <property type="match status" value="1"/>
</dbReference>
<name>A0A916UY96_9HYPH</name>
<feature type="domain" description="ABC transporter" evidence="11">
    <location>
        <begin position="486"/>
        <end position="708"/>
    </location>
</feature>
<feature type="transmembrane region" description="Helical" evidence="10">
    <location>
        <begin position="197"/>
        <end position="218"/>
    </location>
</feature>
<keyword evidence="4" id="KW-1003">Cell membrane</keyword>
<dbReference type="InterPro" id="IPR017871">
    <property type="entry name" value="ABC_transporter-like_CS"/>
</dbReference>
<dbReference type="Gene3D" id="1.20.1560.10">
    <property type="entry name" value="ABC transporter type 1, transmembrane domain"/>
    <property type="match status" value="1"/>
</dbReference>
<gene>
    <name evidence="14" type="ORF">GCM10010994_58100</name>
</gene>
<dbReference type="PROSITE" id="PS50929">
    <property type="entry name" value="ABC_TM1F"/>
    <property type="match status" value="1"/>
</dbReference>
<protein>
    <submittedName>
        <fullName evidence="14">Colicin V biosynthesis protein</fullName>
    </submittedName>
</protein>
<evidence type="ECO:0000256" key="4">
    <source>
        <dbReference type="ARBA" id="ARBA00022475"/>
    </source>
</evidence>
<keyword evidence="8 10" id="KW-1133">Transmembrane helix</keyword>
<feature type="domain" description="ABC transmembrane type-1" evidence="12">
    <location>
        <begin position="173"/>
        <end position="452"/>
    </location>
</feature>
<keyword evidence="7" id="KW-0067">ATP-binding</keyword>
<evidence type="ECO:0000256" key="7">
    <source>
        <dbReference type="ARBA" id="ARBA00022840"/>
    </source>
</evidence>
<evidence type="ECO:0000313" key="14">
    <source>
        <dbReference type="EMBL" id="GGC92652.1"/>
    </source>
</evidence>
<keyword evidence="5 10" id="KW-0812">Transmembrane</keyword>
<dbReference type="Proteomes" id="UP000637002">
    <property type="component" value="Unassembled WGS sequence"/>
</dbReference>
<accession>A0A916UY96</accession>
<evidence type="ECO:0000313" key="15">
    <source>
        <dbReference type="Proteomes" id="UP000637002"/>
    </source>
</evidence>
<sequence>MTVLERLRFGFGRRTPVILQTEAAECALACLAMVANFHGHSLDLAAMRRAYATTLKGLTLRALMGLAGTLDLTARALRLEPASLGRLRLPCILHWNLNHFVVLVEVNETFVVIHDPAAGRRKLALAELAKQFTGVALELWPNASFKPVIERRQLKLTELLRSISGLGRAMSHVLLISIAIEAFALLIPIGTQLVVDQVIVAGDMSLLTVIALALGLLVALQAATRFVRSWAIMVMSTNLGVQLTSSLFDRLIRLPVDYFEKRHIGDVISRFSSLGEIQRTVSTQLVTSVVDGIMAIGLFAMMLVYGGWLAAIGLVTTALYVAARAITYAAYLQASEEEIVFNAKRDTHLMETVRGISSLKLFDLKERRRAGWLNHLVDATNASLKTEKLDVIFQTATSILFGADRILMLYLGAAAIIAGSSSVGMLLAFLAYKDDFARRIENLINSLVQFRMLSLHAERVSDIVLSEVEDEGDDRSPPLRRPEGRLEAKQLSFRYGASEPEIFKRLDLAVEPGESVAIVGPSGCGKTTLVKVLAGLMAPSSGDIAIDGVPLRALGLTNYRRLVGCVLQEDRLFAGSIADNICAFDLSPDGDRILACAQAAALHEDILRMPMGYETLVGDMGSTLSGGQKQRLFLARALYKEPAILFLDEATSHLDEANEAVVNNAIRRLRITRIIVAHRPSTIRSADRVIDLGHTGVVRPPTPVLTPAQ</sequence>
<reference evidence="14" key="2">
    <citation type="submission" date="2020-09" db="EMBL/GenBank/DDBJ databases">
        <authorList>
            <person name="Sun Q."/>
            <person name="Zhou Y."/>
        </authorList>
    </citation>
    <scope>NUCLEOTIDE SEQUENCE</scope>
    <source>
        <strain evidence="14">CGMCC 1.12919</strain>
    </source>
</reference>
<dbReference type="FunFam" id="3.40.50.300:FF:000299">
    <property type="entry name" value="ABC transporter ATP-binding protein/permease"/>
    <property type="match status" value="1"/>
</dbReference>
<evidence type="ECO:0000256" key="6">
    <source>
        <dbReference type="ARBA" id="ARBA00022741"/>
    </source>
</evidence>
<dbReference type="InterPro" id="IPR027417">
    <property type="entry name" value="P-loop_NTPase"/>
</dbReference>
<dbReference type="RefSeq" id="WP_188612692.1">
    <property type="nucleotide sequence ID" value="NZ_BMGG01000013.1"/>
</dbReference>
<dbReference type="GO" id="GO:0005886">
    <property type="term" value="C:plasma membrane"/>
    <property type="evidence" value="ECO:0007669"/>
    <property type="project" value="UniProtKB-SubCell"/>
</dbReference>
<dbReference type="PANTHER" id="PTHR24221">
    <property type="entry name" value="ATP-BINDING CASSETTE SUB-FAMILY B"/>
    <property type="match status" value="1"/>
</dbReference>
<organism evidence="14 15">
    <name type="scientific">Chelatococcus reniformis</name>
    <dbReference type="NCBI Taxonomy" id="1494448"/>
    <lineage>
        <taxon>Bacteria</taxon>
        <taxon>Pseudomonadati</taxon>
        <taxon>Pseudomonadota</taxon>
        <taxon>Alphaproteobacteria</taxon>
        <taxon>Hyphomicrobiales</taxon>
        <taxon>Chelatococcaceae</taxon>
        <taxon>Chelatococcus</taxon>
    </lineage>
</organism>
<dbReference type="PROSITE" id="PS00211">
    <property type="entry name" value="ABC_TRANSPORTER_1"/>
    <property type="match status" value="1"/>
</dbReference>
<dbReference type="PROSITE" id="PS50893">
    <property type="entry name" value="ABC_TRANSPORTER_2"/>
    <property type="match status" value="1"/>
</dbReference>
<dbReference type="GO" id="GO:0006508">
    <property type="term" value="P:proteolysis"/>
    <property type="evidence" value="ECO:0007669"/>
    <property type="project" value="InterPro"/>
</dbReference>
<evidence type="ECO:0000256" key="10">
    <source>
        <dbReference type="SAM" id="Phobius"/>
    </source>
</evidence>
<feature type="transmembrane region" description="Helical" evidence="10">
    <location>
        <begin position="230"/>
        <end position="248"/>
    </location>
</feature>
<dbReference type="EMBL" id="BMGG01000013">
    <property type="protein sequence ID" value="GGC92652.1"/>
    <property type="molecule type" value="Genomic_DNA"/>
</dbReference>
<dbReference type="CDD" id="cd18567">
    <property type="entry name" value="ABC_6TM_CvaB_RaxB_like"/>
    <property type="match status" value="1"/>
</dbReference>
<dbReference type="GO" id="GO:0005524">
    <property type="term" value="F:ATP binding"/>
    <property type="evidence" value="ECO:0007669"/>
    <property type="project" value="UniProtKB-KW"/>
</dbReference>
<feature type="transmembrane region" description="Helical" evidence="10">
    <location>
        <begin position="169"/>
        <end position="191"/>
    </location>
</feature>
<dbReference type="SMART" id="SM00382">
    <property type="entry name" value="AAA"/>
    <property type="match status" value="1"/>
</dbReference>
<evidence type="ECO:0000256" key="8">
    <source>
        <dbReference type="ARBA" id="ARBA00022989"/>
    </source>
</evidence>
<dbReference type="Pfam" id="PF00664">
    <property type="entry name" value="ABC_membrane"/>
    <property type="match status" value="1"/>
</dbReference>
<dbReference type="InterPro" id="IPR003439">
    <property type="entry name" value="ABC_transporter-like_ATP-bd"/>
</dbReference>
<feature type="transmembrane region" description="Helical" evidence="10">
    <location>
        <begin position="407"/>
        <end position="432"/>
    </location>
</feature>
<keyword evidence="15" id="KW-1185">Reference proteome</keyword>
<dbReference type="PANTHER" id="PTHR24221:SF606">
    <property type="entry name" value="COLICIN V SECRETION-PROCESSING ATP-BINDING PROTEIN"/>
    <property type="match status" value="1"/>
</dbReference>
<dbReference type="GO" id="GO:0016887">
    <property type="term" value="F:ATP hydrolysis activity"/>
    <property type="evidence" value="ECO:0007669"/>
    <property type="project" value="InterPro"/>
</dbReference>
<dbReference type="AlphaFoldDB" id="A0A916UY96"/>
<dbReference type="GO" id="GO:0034040">
    <property type="term" value="F:ATPase-coupled lipid transmembrane transporter activity"/>
    <property type="evidence" value="ECO:0007669"/>
    <property type="project" value="TreeGrafter"/>
</dbReference>
<reference evidence="14" key="1">
    <citation type="journal article" date="2014" name="Int. J. Syst. Evol. Microbiol.">
        <title>Complete genome sequence of Corynebacterium casei LMG S-19264T (=DSM 44701T), isolated from a smear-ripened cheese.</title>
        <authorList>
            <consortium name="US DOE Joint Genome Institute (JGI-PGF)"/>
            <person name="Walter F."/>
            <person name="Albersmeier A."/>
            <person name="Kalinowski J."/>
            <person name="Ruckert C."/>
        </authorList>
    </citation>
    <scope>NUCLEOTIDE SEQUENCE</scope>
    <source>
        <strain evidence="14">CGMCC 1.12919</strain>
    </source>
</reference>
<dbReference type="SUPFAM" id="SSF52540">
    <property type="entry name" value="P-loop containing nucleoside triphosphate hydrolases"/>
    <property type="match status" value="1"/>
</dbReference>
<comment type="similarity">
    <text evidence="2">Belongs to the ABC transporter superfamily.</text>
</comment>
<proteinExistence type="inferred from homology"/>
<feature type="transmembrane region" description="Helical" evidence="10">
    <location>
        <begin position="293"/>
        <end position="323"/>
    </location>
</feature>
<keyword evidence="9 10" id="KW-0472">Membrane</keyword>
<dbReference type="InterPro" id="IPR003593">
    <property type="entry name" value="AAA+_ATPase"/>
</dbReference>
<dbReference type="Gene3D" id="3.90.70.10">
    <property type="entry name" value="Cysteine proteinases"/>
    <property type="match status" value="1"/>
</dbReference>
<evidence type="ECO:0000256" key="9">
    <source>
        <dbReference type="ARBA" id="ARBA00023136"/>
    </source>
</evidence>
<evidence type="ECO:0000256" key="3">
    <source>
        <dbReference type="ARBA" id="ARBA00022448"/>
    </source>
</evidence>
<dbReference type="InterPro" id="IPR011527">
    <property type="entry name" value="ABC1_TM_dom"/>
</dbReference>
<evidence type="ECO:0000259" key="12">
    <source>
        <dbReference type="PROSITE" id="PS50929"/>
    </source>
</evidence>
<evidence type="ECO:0000259" key="11">
    <source>
        <dbReference type="PROSITE" id="PS50893"/>
    </source>
</evidence>